<evidence type="ECO:0008006" key="3">
    <source>
        <dbReference type="Google" id="ProtNLM"/>
    </source>
</evidence>
<dbReference type="KEGG" id="rmai:MACH21_06690"/>
<dbReference type="SUPFAM" id="SSF53335">
    <property type="entry name" value="S-adenosyl-L-methionine-dependent methyltransferases"/>
    <property type="match status" value="2"/>
</dbReference>
<dbReference type="Gene3D" id="3.40.50.150">
    <property type="entry name" value="Vaccinia Virus protein VP39"/>
    <property type="match status" value="2"/>
</dbReference>
<reference evidence="1 2" key="1">
    <citation type="submission" date="2023-01" db="EMBL/GenBank/DDBJ databases">
        <title>Complete genome sequence of Roseicyclus marinus strain Dej080120_10.</title>
        <authorList>
            <person name="Ueki S."/>
            <person name="Maruyama F."/>
        </authorList>
    </citation>
    <scope>NUCLEOTIDE SEQUENCE [LARGE SCALE GENOMIC DNA]</scope>
    <source>
        <strain evidence="1 2">Dej080120_10</strain>
    </source>
</reference>
<dbReference type="InterPro" id="IPR029063">
    <property type="entry name" value="SAM-dependent_MTases_sf"/>
</dbReference>
<sequence>MSKVDLGDATYTGLDIADALIARNVERFAGEKRRFFVADVTTDPLPSADLLMCRDLLLHLPFANIFDLLANVASSDFAWVLVSNYVNAENRDLEKAGRARKVNLEREPFGFTLPPEGRKIPDWVKGFPERYLYLFPGEIFRAQARAILERRDDTLRPVAPALKPKSARPSTSVDSPPRHYSAYRNRFPDLPLEPVIDVSREKLGFFSSHAPRLFEYPWVLKTLAELETRSCADFGAGVSPIPLMLAQRGNVVATVDRSERTVEVKPDATLTEWGFLDYAALDPRIVSFNQSFEAVDFPTALDAIYSISVIEHVPAKIRRRIFAHMGLLLPKGGHFVATLDLKPASLDLWNSDRRKIVDQVGHGTLQDLIDELSVNGLKLEHLQIERELPGAGTDVAALVCRMM</sequence>
<evidence type="ECO:0000313" key="2">
    <source>
        <dbReference type="Proteomes" id="UP001337723"/>
    </source>
</evidence>
<name>A0AA48KHC0_9RHOB</name>
<dbReference type="Proteomes" id="UP001337723">
    <property type="component" value="Chromosome"/>
</dbReference>
<dbReference type="EMBL" id="AP027266">
    <property type="protein sequence ID" value="BDW84492.1"/>
    <property type="molecule type" value="Genomic_DNA"/>
</dbReference>
<accession>A0AA48KHC0</accession>
<dbReference type="AlphaFoldDB" id="A0AA48KHC0"/>
<protein>
    <recommendedName>
        <fullName evidence="3">Methyltransferase family protein</fullName>
    </recommendedName>
</protein>
<keyword evidence="2" id="KW-1185">Reference proteome</keyword>
<evidence type="ECO:0000313" key="1">
    <source>
        <dbReference type="EMBL" id="BDW84492.1"/>
    </source>
</evidence>
<gene>
    <name evidence="1" type="ORF">MACH21_06690</name>
</gene>
<organism evidence="1 2">
    <name type="scientific">Roseicyclus marinus</name>
    <dbReference type="NCBI Taxonomy" id="2161673"/>
    <lineage>
        <taxon>Bacteria</taxon>
        <taxon>Pseudomonadati</taxon>
        <taxon>Pseudomonadota</taxon>
        <taxon>Alphaproteobacteria</taxon>
        <taxon>Rhodobacterales</taxon>
        <taxon>Roseobacteraceae</taxon>
        <taxon>Roseicyclus</taxon>
    </lineage>
</organism>
<proteinExistence type="predicted"/>